<protein>
    <recommendedName>
        <fullName evidence="3">DUF4249 family protein</fullName>
    </recommendedName>
</protein>
<reference evidence="1 2" key="1">
    <citation type="submission" date="2023-10" db="EMBL/GenBank/DDBJ databases">
        <title>Marimonas sp. nov. isolated from tidal mud flat.</title>
        <authorList>
            <person name="Jaincy N.J."/>
            <person name="Srinivasan S."/>
            <person name="Lee S.-S."/>
        </authorList>
    </citation>
    <scope>NUCLEOTIDE SEQUENCE [LARGE SCALE GENOMIC DNA]</scope>
    <source>
        <strain evidence="1 2">MJ-SS3</strain>
    </source>
</reference>
<comment type="caution">
    <text evidence="1">The sequence shown here is derived from an EMBL/GenBank/DDBJ whole genome shotgun (WGS) entry which is preliminary data.</text>
</comment>
<evidence type="ECO:0000313" key="1">
    <source>
        <dbReference type="EMBL" id="MDU8886884.1"/>
    </source>
</evidence>
<gene>
    <name evidence="1" type="ORF">RXV94_11985</name>
</gene>
<dbReference type="RefSeq" id="WP_316662981.1">
    <property type="nucleotide sequence ID" value="NZ_JAWHTF010000007.1"/>
</dbReference>
<name>A0ABU3U8Z5_9FLAO</name>
<organism evidence="1 2">
    <name type="scientific">Gilvirhabdus luticola</name>
    <dbReference type="NCBI Taxonomy" id="3079858"/>
    <lineage>
        <taxon>Bacteria</taxon>
        <taxon>Pseudomonadati</taxon>
        <taxon>Bacteroidota</taxon>
        <taxon>Flavobacteriia</taxon>
        <taxon>Flavobacteriales</taxon>
        <taxon>Flavobacteriaceae</taxon>
        <taxon>Gilvirhabdus</taxon>
    </lineage>
</organism>
<proteinExistence type="predicted"/>
<dbReference type="EMBL" id="JAWHTF010000007">
    <property type="protein sequence ID" value="MDU8886884.1"/>
    <property type="molecule type" value="Genomic_DNA"/>
</dbReference>
<accession>A0ABU3U8Z5</accession>
<evidence type="ECO:0000313" key="2">
    <source>
        <dbReference type="Proteomes" id="UP001268651"/>
    </source>
</evidence>
<keyword evidence="2" id="KW-1185">Reference proteome</keyword>
<dbReference type="Proteomes" id="UP001268651">
    <property type="component" value="Unassembled WGS sequence"/>
</dbReference>
<sequence>MRQINIVFIFISFLCLTSCEQIIECIINKSPELPDKVLEVGLVNAYYSDFINAEIKNEPRDDDYGYYFELYGELPEGIEMLVDYRKVYFEGIPVESGSFDFTILLSVDPPLFYDFETDEYEDSLCSYSTTKGYTIRIQ</sequence>
<evidence type="ECO:0008006" key="3">
    <source>
        <dbReference type="Google" id="ProtNLM"/>
    </source>
</evidence>